<keyword evidence="2" id="KW-0902">Two-component regulatory system</keyword>
<evidence type="ECO:0000256" key="3">
    <source>
        <dbReference type="ARBA" id="ARBA00023015"/>
    </source>
</evidence>
<dbReference type="RefSeq" id="WP_132821726.1">
    <property type="nucleotide sequence ID" value="NZ_SMKI01000556.1"/>
</dbReference>
<dbReference type="Pfam" id="PF03704">
    <property type="entry name" value="BTAD"/>
    <property type="match status" value="1"/>
</dbReference>
<name>A0A4R4SMY4_9ACTN</name>
<comment type="similarity">
    <text evidence="1">Belongs to the AfsR/DnrI/RedD regulatory family.</text>
</comment>
<comment type="caution">
    <text evidence="8">The sequence shown here is derived from an EMBL/GenBank/DDBJ whole genome shotgun (WGS) entry which is preliminary data.</text>
</comment>
<dbReference type="InterPro" id="IPR001867">
    <property type="entry name" value="OmpR/PhoB-type_DNA-bd"/>
</dbReference>
<keyword evidence="4" id="KW-0238">DNA-binding</keyword>
<evidence type="ECO:0000259" key="6">
    <source>
        <dbReference type="SMART" id="SM00862"/>
    </source>
</evidence>
<dbReference type="AlphaFoldDB" id="A0A4R4SMY4"/>
<dbReference type="Gene3D" id="1.10.10.10">
    <property type="entry name" value="Winged helix-like DNA-binding domain superfamily/Winged helix DNA-binding domain"/>
    <property type="match status" value="1"/>
</dbReference>
<dbReference type="CDD" id="cd15831">
    <property type="entry name" value="BTAD"/>
    <property type="match status" value="1"/>
</dbReference>
<organism evidence="8 9">
    <name type="scientific">Streptomyces hainanensis</name>
    <dbReference type="NCBI Taxonomy" id="402648"/>
    <lineage>
        <taxon>Bacteria</taxon>
        <taxon>Bacillati</taxon>
        <taxon>Actinomycetota</taxon>
        <taxon>Actinomycetes</taxon>
        <taxon>Kitasatosporales</taxon>
        <taxon>Streptomycetaceae</taxon>
        <taxon>Streptomyces</taxon>
    </lineage>
</organism>
<evidence type="ECO:0000256" key="5">
    <source>
        <dbReference type="ARBA" id="ARBA00023163"/>
    </source>
</evidence>
<dbReference type="InterPro" id="IPR005158">
    <property type="entry name" value="BTAD"/>
</dbReference>
<feature type="domain" description="OmpR/PhoB-type" evidence="6">
    <location>
        <begin position="15"/>
        <end position="89"/>
    </location>
</feature>
<dbReference type="OrthoDB" id="4336084at2"/>
<dbReference type="GO" id="GO:0000160">
    <property type="term" value="P:phosphorelay signal transduction system"/>
    <property type="evidence" value="ECO:0007669"/>
    <property type="project" value="UniProtKB-KW"/>
</dbReference>
<feature type="domain" description="Bacterial transcriptional activator" evidence="7">
    <location>
        <begin position="96"/>
        <end position="240"/>
    </location>
</feature>
<sequence>MEIRLLGSVRLRVPGTQVDLASERVRSLLAALAWRADEFVSDELVIDQIWGGELPRHPRAALYTCATRLRRALPAGHSLVLRRRGGYLLAVDPAAVDLHRFRRLVAQARDAVRGRDEPVALALFDRALALWDDRPLSDLTTAWAASARVTLERELLTARIGRAELGLRLARHAEEIPFLHQLAEQHPLDETIAGMLMLALHRSGRQGEALASYDGIRRRLVDQLGDEPGPALRELHARILRRDADPAGVGPAGQP</sequence>
<dbReference type="GO" id="GO:0003677">
    <property type="term" value="F:DNA binding"/>
    <property type="evidence" value="ECO:0007669"/>
    <property type="project" value="UniProtKB-KW"/>
</dbReference>
<dbReference type="SMART" id="SM01043">
    <property type="entry name" value="BTAD"/>
    <property type="match status" value="1"/>
</dbReference>
<dbReference type="InterPro" id="IPR051677">
    <property type="entry name" value="AfsR-DnrI-RedD_regulator"/>
</dbReference>
<dbReference type="InterPro" id="IPR011990">
    <property type="entry name" value="TPR-like_helical_dom_sf"/>
</dbReference>
<evidence type="ECO:0000313" key="9">
    <source>
        <dbReference type="Proteomes" id="UP000295345"/>
    </source>
</evidence>
<dbReference type="InterPro" id="IPR036388">
    <property type="entry name" value="WH-like_DNA-bd_sf"/>
</dbReference>
<dbReference type="SUPFAM" id="SSF48452">
    <property type="entry name" value="TPR-like"/>
    <property type="match status" value="1"/>
</dbReference>
<dbReference type="SUPFAM" id="SSF46894">
    <property type="entry name" value="C-terminal effector domain of the bipartite response regulators"/>
    <property type="match status" value="1"/>
</dbReference>
<evidence type="ECO:0000256" key="4">
    <source>
        <dbReference type="ARBA" id="ARBA00023125"/>
    </source>
</evidence>
<keyword evidence="3" id="KW-0805">Transcription regulation</keyword>
<dbReference type="Gene3D" id="1.25.40.10">
    <property type="entry name" value="Tetratricopeptide repeat domain"/>
    <property type="match status" value="1"/>
</dbReference>
<protein>
    <submittedName>
        <fullName evidence="8">AfsR/SARP family transcriptional regulator</fullName>
    </submittedName>
</protein>
<dbReference type="GO" id="GO:0006355">
    <property type="term" value="P:regulation of DNA-templated transcription"/>
    <property type="evidence" value="ECO:0007669"/>
    <property type="project" value="InterPro"/>
</dbReference>
<evidence type="ECO:0000313" key="8">
    <source>
        <dbReference type="EMBL" id="TDC63472.1"/>
    </source>
</evidence>
<evidence type="ECO:0000256" key="1">
    <source>
        <dbReference type="ARBA" id="ARBA00005820"/>
    </source>
</evidence>
<reference evidence="8 9" key="1">
    <citation type="submission" date="2019-03" db="EMBL/GenBank/DDBJ databases">
        <title>Draft genome sequences of novel Actinobacteria.</title>
        <authorList>
            <person name="Sahin N."/>
            <person name="Ay H."/>
            <person name="Saygin H."/>
        </authorList>
    </citation>
    <scope>NUCLEOTIDE SEQUENCE [LARGE SCALE GENOMIC DNA]</scope>
    <source>
        <strain evidence="8 9">DSM 41900</strain>
    </source>
</reference>
<dbReference type="PANTHER" id="PTHR35807">
    <property type="entry name" value="TRANSCRIPTIONAL REGULATOR REDD-RELATED"/>
    <property type="match status" value="1"/>
</dbReference>
<proteinExistence type="inferred from homology"/>
<accession>A0A4R4SMY4</accession>
<keyword evidence="9" id="KW-1185">Reference proteome</keyword>
<dbReference type="EMBL" id="SMKI01000556">
    <property type="protein sequence ID" value="TDC63472.1"/>
    <property type="molecule type" value="Genomic_DNA"/>
</dbReference>
<evidence type="ECO:0000259" key="7">
    <source>
        <dbReference type="SMART" id="SM01043"/>
    </source>
</evidence>
<dbReference type="Proteomes" id="UP000295345">
    <property type="component" value="Unassembled WGS sequence"/>
</dbReference>
<evidence type="ECO:0000256" key="2">
    <source>
        <dbReference type="ARBA" id="ARBA00023012"/>
    </source>
</evidence>
<keyword evidence="5" id="KW-0804">Transcription</keyword>
<dbReference type="InterPro" id="IPR016032">
    <property type="entry name" value="Sig_transdc_resp-reg_C-effctor"/>
</dbReference>
<gene>
    <name evidence="8" type="ORF">E1283_32335</name>
</gene>
<dbReference type="PANTHER" id="PTHR35807:SF1">
    <property type="entry name" value="TRANSCRIPTIONAL REGULATOR REDD"/>
    <property type="match status" value="1"/>
</dbReference>
<feature type="non-terminal residue" evidence="8">
    <location>
        <position position="255"/>
    </location>
</feature>
<dbReference type="SMART" id="SM00862">
    <property type="entry name" value="Trans_reg_C"/>
    <property type="match status" value="1"/>
</dbReference>